<protein>
    <recommendedName>
        <fullName evidence="4">DNA-binding protein</fullName>
    </recommendedName>
</protein>
<evidence type="ECO:0000313" key="3">
    <source>
        <dbReference type="Proteomes" id="UP000053669"/>
    </source>
</evidence>
<sequence>MSRFGAGIRRGVMAADQFTQFTQVANGLFRDSQLSFKAKGIFGYVSTHANGWQVTIADLVRLGPDGREAVRTGLQELEAHGYLIRERLRRPDGTLGEIVYCITDRPATLDFALIEAQLAIATPEAGHAGGFRAGICRGVMAADQFTQIANGLFRTPELSYKAKGLFGLLSTHREGWRMTVTDIARRGRDGESAIKSGLRELEKHGFLVRERERGEDGTLGAAAYVITDLPALQNGRSQPESGFPPVDDPTLADRPTKNTISQKTNKQKTSSIPPCAPGERTSGRAAVLAQRTVPPPQDLDPGTRLLLSIGSAHPELLLQEKALYDQGRVVTAMLDAGWSGEQLRYVITSRPLPSQIRTSVGAIVAARLRSAQLYPPATASADDVDPGEATWTTAPFATQPAAARTVDQAITYRALVECAGCGRPGTAPGEDLCPTCLDWPLCRTCPGPTPRRAHPDADGRCATCTSALTATDLHLEASNP</sequence>
<evidence type="ECO:0000256" key="1">
    <source>
        <dbReference type="SAM" id="MobiDB-lite"/>
    </source>
</evidence>
<proteinExistence type="predicted"/>
<gene>
    <name evidence="2" type="ORF">AQJ46_48000</name>
</gene>
<organism evidence="2 3">
    <name type="scientific">Streptomyces canus</name>
    <dbReference type="NCBI Taxonomy" id="58343"/>
    <lineage>
        <taxon>Bacteria</taxon>
        <taxon>Bacillati</taxon>
        <taxon>Actinomycetota</taxon>
        <taxon>Actinomycetes</taxon>
        <taxon>Kitasatosporales</taxon>
        <taxon>Streptomycetaceae</taxon>
        <taxon>Streptomyces</taxon>
        <taxon>Streptomyces aurantiacus group</taxon>
    </lineage>
</organism>
<feature type="compositionally biased region" description="Polar residues" evidence="1">
    <location>
        <begin position="257"/>
        <end position="272"/>
    </location>
</feature>
<name>A0A101RKZ3_9ACTN</name>
<dbReference type="AlphaFoldDB" id="A0A101RKZ3"/>
<dbReference type="InterPro" id="IPR036390">
    <property type="entry name" value="WH_DNA-bd_sf"/>
</dbReference>
<comment type="caution">
    <text evidence="2">The sequence shown here is derived from an EMBL/GenBank/DDBJ whole genome shotgun (WGS) entry which is preliminary data.</text>
</comment>
<evidence type="ECO:0000313" key="2">
    <source>
        <dbReference type="EMBL" id="KUN57238.1"/>
    </source>
</evidence>
<accession>A0A101RKZ3</accession>
<feature type="region of interest" description="Disordered" evidence="1">
    <location>
        <begin position="231"/>
        <end position="283"/>
    </location>
</feature>
<dbReference type="Proteomes" id="UP000053669">
    <property type="component" value="Unassembled WGS sequence"/>
</dbReference>
<reference evidence="2 3" key="1">
    <citation type="submission" date="2015-10" db="EMBL/GenBank/DDBJ databases">
        <title>Draft genome sequence of Streptomyces canus DSM 40017, type strain for the species Streptomyces canus.</title>
        <authorList>
            <person name="Ruckert C."/>
            <person name="Winkler A."/>
            <person name="Kalinowski J."/>
            <person name="Kampfer P."/>
            <person name="Glaeser S."/>
        </authorList>
    </citation>
    <scope>NUCLEOTIDE SEQUENCE [LARGE SCALE GENOMIC DNA]</scope>
    <source>
        <strain evidence="2 3">DSM 40017</strain>
    </source>
</reference>
<dbReference type="SUPFAM" id="SSF46785">
    <property type="entry name" value="Winged helix' DNA-binding domain"/>
    <property type="match status" value="1"/>
</dbReference>
<dbReference type="EMBL" id="LMWU01000075">
    <property type="protein sequence ID" value="KUN57238.1"/>
    <property type="molecule type" value="Genomic_DNA"/>
</dbReference>
<evidence type="ECO:0008006" key="4">
    <source>
        <dbReference type="Google" id="ProtNLM"/>
    </source>
</evidence>
<dbReference type="RefSeq" id="WP_059211671.1">
    <property type="nucleotide sequence ID" value="NZ_KQ948684.1"/>
</dbReference>